<dbReference type="PRINTS" id="PR01852">
    <property type="entry name" value="SIBAPROTEIN"/>
</dbReference>
<dbReference type="CDD" id="cd07185">
    <property type="entry name" value="OmpA_C-like"/>
    <property type="match status" value="1"/>
</dbReference>
<evidence type="ECO:0000256" key="3">
    <source>
        <dbReference type="SAM" id="MobiDB-lite"/>
    </source>
</evidence>
<feature type="signal peptide" evidence="4">
    <location>
        <begin position="1"/>
        <end position="28"/>
    </location>
</feature>
<dbReference type="Gene3D" id="3.30.1330.60">
    <property type="entry name" value="OmpA-like domain"/>
    <property type="match status" value="1"/>
</dbReference>
<keyword evidence="2" id="KW-0175">Coiled coil</keyword>
<dbReference type="PANTHER" id="PTHR30329:SF21">
    <property type="entry name" value="LIPOPROTEIN YIAD-RELATED"/>
    <property type="match status" value="1"/>
</dbReference>
<name>A0A7X6H308_9RHOB</name>
<accession>A0A7X6H308</accession>
<dbReference type="RefSeq" id="WP_168624314.1">
    <property type="nucleotide sequence ID" value="NZ_JAAZQQ010000005.1"/>
</dbReference>
<dbReference type="GO" id="GO:0016020">
    <property type="term" value="C:membrane"/>
    <property type="evidence" value="ECO:0007669"/>
    <property type="project" value="UniProtKB-UniRule"/>
</dbReference>
<proteinExistence type="predicted"/>
<evidence type="ECO:0000259" key="5">
    <source>
        <dbReference type="PROSITE" id="PS51123"/>
    </source>
</evidence>
<keyword evidence="4" id="KW-0732">Signal</keyword>
<keyword evidence="7" id="KW-1185">Reference proteome</keyword>
<dbReference type="InterPro" id="IPR009148">
    <property type="entry name" value="PcsB-like"/>
</dbReference>
<dbReference type="AlphaFoldDB" id="A0A7X6H308"/>
<evidence type="ECO:0000313" key="6">
    <source>
        <dbReference type="EMBL" id="NKX45941.1"/>
    </source>
</evidence>
<feature type="coiled-coil region" evidence="2">
    <location>
        <begin position="118"/>
        <end position="150"/>
    </location>
</feature>
<reference evidence="6 7" key="1">
    <citation type="submission" date="2020-04" db="EMBL/GenBank/DDBJ databases">
        <authorList>
            <person name="Yoon J."/>
        </authorList>
    </citation>
    <scope>NUCLEOTIDE SEQUENCE [LARGE SCALE GENOMIC DNA]</scope>
    <source>
        <strain evidence="6 7">KMU-115</strain>
    </source>
</reference>
<evidence type="ECO:0000256" key="2">
    <source>
        <dbReference type="SAM" id="Coils"/>
    </source>
</evidence>
<dbReference type="EMBL" id="JAAZQQ010000005">
    <property type="protein sequence ID" value="NKX45941.1"/>
    <property type="molecule type" value="Genomic_DNA"/>
</dbReference>
<keyword evidence="1" id="KW-0472">Membrane</keyword>
<dbReference type="InterPro" id="IPR050330">
    <property type="entry name" value="Bact_OuterMem_StrucFunc"/>
</dbReference>
<dbReference type="PROSITE" id="PS51123">
    <property type="entry name" value="OMPA_2"/>
    <property type="match status" value="1"/>
</dbReference>
<dbReference type="Pfam" id="PF00691">
    <property type="entry name" value="OmpA"/>
    <property type="match status" value="1"/>
</dbReference>
<organism evidence="6 7">
    <name type="scientific">Roseicyclus persicicus</name>
    <dbReference type="NCBI Taxonomy" id="2650661"/>
    <lineage>
        <taxon>Bacteria</taxon>
        <taxon>Pseudomonadati</taxon>
        <taxon>Pseudomonadota</taxon>
        <taxon>Alphaproteobacteria</taxon>
        <taxon>Rhodobacterales</taxon>
        <taxon>Roseobacteraceae</taxon>
        <taxon>Roseicyclus</taxon>
    </lineage>
</organism>
<feature type="chain" id="PRO_5030878808" evidence="4">
    <location>
        <begin position="29"/>
        <end position="674"/>
    </location>
</feature>
<evidence type="ECO:0000256" key="1">
    <source>
        <dbReference type="PROSITE-ProRule" id="PRU00473"/>
    </source>
</evidence>
<feature type="domain" description="OmpA-like" evidence="5">
    <location>
        <begin position="547"/>
        <end position="667"/>
    </location>
</feature>
<gene>
    <name evidence="6" type="ORF">HCU73_15200</name>
</gene>
<evidence type="ECO:0000313" key="7">
    <source>
        <dbReference type="Proteomes" id="UP000526408"/>
    </source>
</evidence>
<sequence>MRSTLRTSTALIASLSIALGHVPVAAIAQEFDATRCAAGEDEAACRTRLLEEALAAEAEAARIAAEQAAAAEAARIAAEQAAAEEAARLAAEQAAAEEAARLAAEEAARLAAEEAARVAAEQAAADEAARLAAEAEAARLAAEQAAAEEAARIAAEQAAADDAARIAAEQAAADDAARIASEQAAAEEAARLAAEQAAAEEAARLAAEQAAAEAAAAAEGETTTEPEAPATGETATSEPVSDEAALAAALAAAAAAAEGATETSGETADTGLVQPLPPAEVDAAALAAAQEAADAAELAAPEDVDPVAETETEIAIAETEAVETLQSLALQEEAAPVVVGVEEVITEESARRPDEDFDRLLTATTEGSAPPPSNRGGLSGTEGLILGALAGLAIGTVIAGNRQVVNRADDRIVVLRPEGDYQVIRDDDTLLRRPGSRVFTDQFADGSSRTVIVQPDGTQVITVRDRDLRILRRTVVAPDGTRTVLIDDIAVYQPVVVSELPQVRPGSALVTGAATGDTAALARALEGQASVDRGFSLAQIRSIRAVRDLAPAVNLESVTFATGSAAITPDQAAQLLALGRYMSDAIARNPREVFLIEGHTDATGSASFNLGLSDRRAETVALALTEYFGVPAQNMVIQGYGEEFLLIPTLENERLNRRVAVRRITDLLRVAAAQ</sequence>
<dbReference type="SUPFAM" id="SSF103088">
    <property type="entry name" value="OmpA-like"/>
    <property type="match status" value="1"/>
</dbReference>
<protein>
    <submittedName>
        <fullName evidence="6">OmpA family protein</fullName>
    </submittedName>
</protein>
<dbReference type="PANTHER" id="PTHR30329">
    <property type="entry name" value="STATOR ELEMENT OF FLAGELLAR MOTOR COMPLEX"/>
    <property type="match status" value="1"/>
</dbReference>
<comment type="caution">
    <text evidence="6">The sequence shown here is derived from an EMBL/GenBank/DDBJ whole genome shotgun (WGS) entry which is preliminary data.</text>
</comment>
<feature type="region of interest" description="Disordered" evidence="3">
    <location>
        <begin position="204"/>
        <end position="243"/>
    </location>
</feature>
<dbReference type="Proteomes" id="UP000526408">
    <property type="component" value="Unassembled WGS sequence"/>
</dbReference>
<evidence type="ECO:0000256" key="4">
    <source>
        <dbReference type="SAM" id="SignalP"/>
    </source>
</evidence>
<dbReference type="InterPro" id="IPR036737">
    <property type="entry name" value="OmpA-like_sf"/>
</dbReference>
<dbReference type="InterPro" id="IPR006665">
    <property type="entry name" value="OmpA-like"/>
</dbReference>